<evidence type="ECO:0000256" key="4">
    <source>
        <dbReference type="ARBA" id="ARBA00023284"/>
    </source>
</evidence>
<dbReference type="Pfam" id="PF00578">
    <property type="entry name" value="AhpC-TSA"/>
    <property type="match status" value="1"/>
</dbReference>
<evidence type="ECO:0000256" key="1">
    <source>
        <dbReference type="ARBA" id="ARBA00004196"/>
    </source>
</evidence>
<keyword evidence="2" id="KW-0201">Cytochrome c-type biogenesis</keyword>
<keyword evidence="3" id="KW-1015">Disulfide bond</keyword>
<reference evidence="8" key="1">
    <citation type="journal article" date="2019" name="Int. J. Syst. Evol. Microbiol.">
        <title>The Global Catalogue of Microorganisms (GCM) 10K type strain sequencing project: providing services to taxonomists for standard genome sequencing and annotation.</title>
        <authorList>
            <consortium name="The Broad Institute Genomics Platform"/>
            <consortium name="The Broad Institute Genome Sequencing Center for Infectious Disease"/>
            <person name="Wu L."/>
            <person name="Ma J."/>
        </authorList>
    </citation>
    <scope>NUCLEOTIDE SEQUENCE [LARGE SCALE GENOMIC DNA]</scope>
    <source>
        <strain evidence="8">CCM 8691</strain>
    </source>
</reference>
<dbReference type="CDD" id="cd02966">
    <property type="entry name" value="TlpA_like_family"/>
    <property type="match status" value="1"/>
</dbReference>
<dbReference type="SUPFAM" id="SSF52833">
    <property type="entry name" value="Thioredoxin-like"/>
    <property type="match status" value="1"/>
</dbReference>
<dbReference type="InterPro" id="IPR050553">
    <property type="entry name" value="Thioredoxin_ResA/DsbE_sf"/>
</dbReference>
<dbReference type="PROSITE" id="PS51352">
    <property type="entry name" value="THIOREDOXIN_2"/>
    <property type="match status" value="1"/>
</dbReference>
<dbReference type="InterPro" id="IPR036249">
    <property type="entry name" value="Thioredoxin-like_sf"/>
</dbReference>
<evidence type="ECO:0000256" key="3">
    <source>
        <dbReference type="ARBA" id="ARBA00023157"/>
    </source>
</evidence>
<dbReference type="Gene3D" id="3.40.30.10">
    <property type="entry name" value="Glutaredoxin"/>
    <property type="match status" value="1"/>
</dbReference>
<organism evidence="7 8">
    <name type="scientific">Pedobacter lithocola</name>
    <dbReference type="NCBI Taxonomy" id="1908239"/>
    <lineage>
        <taxon>Bacteria</taxon>
        <taxon>Pseudomonadati</taxon>
        <taxon>Bacteroidota</taxon>
        <taxon>Sphingobacteriia</taxon>
        <taxon>Sphingobacteriales</taxon>
        <taxon>Sphingobacteriaceae</taxon>
        <taxon>Pedobacter</taxon>
    </lineage>
</organism>
<feature type="domain" description="Thioredoxin" evidence="6">
    <location>
        <begin position="34"/>
        <end position="177"/>
    </location>
</feature>
<name>A0ABV8PBB2_9SPHI</name>
<accession>A0ABV8PBB2</accession>
<dbReference type="InterPro" id="IPR000866">
    <property type="entry name" value="AhpC/TSA"/>
</dbReference>
<comment type="subcellular location">
    <subcellularLocation>
        <location evidence="1">Cell envelope</location>
    </subcellularLocation>
</comment>
<keyword evidence="8" id="KW-1185">Reference proteome</keyword>
<evidence type="ECO:0000259" key="6">
    <source>
        <dbReference type="PROSITE" id="PS51352"/>
    </source>
</evidence>
<proteinExistence type="predicted"/>
<dbReference type="InterPro" id="IPR013766">
    <property type="entry name" value="Thioredoxin_domain"/>
</dbReference>
<comment type="caution">
    <text evidence="7">The sequence shown here is derived from an EMBL/GenBank/DDBJ whole genome shotgun (WGS) entry which is preliminary data.</text>
</comment>
<evidence type="ECO:0000313" key="7">
    <source>
        <dbReference type="EMBL" id="MFC4211945.1"/>
    </source>
</evidence>
<dbReference type="RefSeq" id="WP_378985481.1">
    <property type="nucleotide sequence ID" value="NZ_JBHSBW010000011.1"/>
</dbReference>
<evidence type="ECO:0000313" key="8">
    <source>
        <dbReference type="Proteomes" id="UP001595789"/>
    </source>
</evidence>
<gene>
    <name evidence="7" type="ORF">ACFOWA_12170</name>
</gene>
<feature type="signal peptide" evidence="5">
    <location>
        <begin position="1"/>
        <end position="18"/>
    </location>
</feature>
<sequence length="185" mass="21399">MKNHLLFFLLLISIFAKAQSEPVKWATQETFFDDLRGKNLPDFGGVKLNGKAFYKDNLKNQIVLINFWFEACPPCVKEIPELNKLVDKYKTSAIRFIAITYDSPKQAAIFKKKTGYKYEIICLKPEEIRKLNINHGYPTNVLIGKDGKIIQAVASLSFDDENPETKQRTKDFEEQLKREIYKSAK</sequence>
<dbReference type="Proteomes" id="UP001595789">
    <property type="component" value="Unassembled WGS sequence"/>
</dbReference>
<keyword evidence="4" id="KW-0676">Redox-active center</keyword>
<dbReference type="PANTHER" id="PTHR42852:SF6">
    <property type="entry name" value="THIOL:DISULFIDE INTERCHANGE PROTEIN DSBE"/>
    <property type="match status" value="1"/>
</dbReference>
<keyword evidence="5" id="KW-0732">Signal</keyword>
<feature type="chain" id="PRO_5045613298" evidence="5">
    <location>
        <begin position="19"/>
        <end position="185"/>
    </location>
</feature>
<protein>
    <submittedName>
        <fullName evidence="7">TlpA family protein disulfide reductase</fullName>
    </submittedName>
</protein>
<evidence type="ECO:0000256" key="2">
    <source>
        <dbReference type="ARBA" id="ARBA00022748"/>
    </source>
</evidence>
<dbReference type="PANTHER" id="PTHR42852">
    <property type="entry name" value="THIOL:DISULFIDE INTERCHANGE PROTEIN DSBE"/>
    <property type="match status" value="1"/>
</dbReference>
<dbReference type="EMBL" id="JBHSBW010000011">
    <property type="protein sequence ID" value="MFC4211945.1"/>
    <property type="molecule type" value="Genomic_DNA"/>
</dbReference>
<evidence type="ECO:0000256" key="5">
    <source>
        <dbReference type="SAM" id="SignalP"/>
    </source>
</evidence>